<dbReference type="InterPro" id="IPR002575">
    <property type="entry name" value="Aminoglycoside_PTrfase"/>
</dbReference>
<protein>
    <recommendedName>
        <fullName evidence="1">Aminoglycoside phosphotransferase domain-containing protein</fullName>
    </recommendedName>
</protein>
<dbReference type="OrthoDB" id="5412996at2759"/>
<comment type="caution">
    <text evidence="2">The sequence shown here is derived from an EMBL/GenBank/DDBJ whole genome shotgun (WGS) entry which is preliminary data.</text>
</comment>
<evidence type="ECO:0000313" key="2">
    <source>
        <dbReference type="EMBL" id="KPM43729.1"/>
    </source>
</evidence>
<organism evidence="2 3">
    <name type="scientific">Neonectria ditissima</name>
    <dbReference type="NCBI Taxonomy" id="78410"/>
    <lineage>
        <taxon>Eukaryota</taxon>
        <taxon>Fungi</taxon>
        <taxon>Dikarya</taxon>
        <taxon>Ascomycota</taxon>
        <taxon>Pezizomycotina</taxon>
        <taxon>Sordariomycetes</taxon>
        <taxon>Hypocreomycetidae</taxon>
        <taxon>Hypocreales</taxon>
        <taxon>Nectriaceae</taxon>
        <taxon>Neonectria</taxon>
    </lineage>
</organism>
<accession>A0A0P7BJ74</accession>
<dbReference type="AlphaFoldDB" id="A0A0P7BJ74"/>
<dbReference type="InterPro" id="IPR011009">
    <property type="entry name" value="Kinase-like_dom_sf"/>
</dbReference>
<evidence type="ECO:0000313" key="3">
    <source>
        <dbReference type="Proteomes" id="UP000050424"/>
    </source>
</evidence>
<feature type="domain" description="Aminoglycoside phosphotransferase" evidence="1">
    <location>
        <begin position="77"/>
        <end position="315"/>
    </location>
</feature>
<dbReference type="SUPFAM" id="SSF56112">
    <property type="entry name" value="Protein kinase-like (PK-like)"/>
    <property type="match status" value="1"/>
</dbReference>
<dbReference type="Proteomes" id="UP000050424">
    <property type="component" value="Unassembled WGS sequence"/>
</dbReference>
<dbReference type="PANTHER" id="PTHR21310:SF37">
    <property type="entry name" value="AMINOGLYCOSIDE PHOSPHOTRANSFERASE DOMAIN-CONTAINING PROTEIN"/>
    <property type="match status" value="1"/>
</dbReference>
<dbReference type="InterPro" id="IPR051678">
    <property type="entry name" value="AGP_Transferase"/>
</dbReference>
<dbReference type="Pfam" id="PF01636">
    <property type="entry name" value="APH"/>
    <property type="match status" value="1"/>
</dbReference>
<proteinExistence type="predicted"/>
<gene>
    <name evidence="2" type="ORF">AK830_g2837</name>
</gene>
<evidence type="ECO:0000259" key="1">
    <source>
        <dbReference type="Pfam" id="PF01636"/>
    </source>
</evidence>
<reference evidence="2 3" key="1">
    <citation type="submission" date="2015-09" db="EMBL/GenBank/DDBJ databases">
        <title>Draft genome of a European isolate of the apple canker pathogen Neonectria ditissima.</title>
        <authorList>
            <person name="Gomez-Cortecero A."/>
            <person name="Harrison R.J."/>
            <person name="Armitage A.D."/>
        </authorList>
    </citation>
    <scope>NUCLEOTIDE SEQUENCE [LARGE SCALE GENOMIC DNA]</scope>
    <source>
        <strain evidence="2 3">R09/05</strain>
    </source>
</reference>
<sequence>MTAYDEVAQANADDECRAWIRQLIDARDEVVAFVDARLDGKGTGEYLGFLKGSFNLSLHIGFGGQRPGVLIRFAKPGHTNSLWRTEKVANEVRIIQYLRQHTTIPLPCIRCWGLAEESPHQLGPFIIMDFIEGTRLSTFLKQPTEDEDADMILNPAIEEETLDTIYNQLADYILQISRLEFSLIGAISKDASETWTVTGRPLTYDMNELATGTGYPMDQLPTAQFHCASDFFQSVSNQRLLHLKTQRNLAKDEADVRRRFIARHRFKQLIPEYCIDDAGPFKVFCDDMQPANMLIDPNTLRITAVLDFEFTNSMPAQFTCDPPWWLLLRGPDVWLDRNSMDEFLARYVPRMEQFLRALEQVEEKSAAGGDERLEKEPRLSIRMRDSWKTGRFWFNYAARTCLDMDDIYWHTLHDQADGDGFGLLDEVTRAELEPLVRMKMEQRTAYEEECAVRFADDE</sequence>
<dbReference type="EMBL" id="LKCW01000028">
    <property type="protein sequence ID" value="KPM43729.1"/>
    <property type="molecule type" value="Genomic_DNA"/>
</dbReference>
<name>A0A0P7BJ74_9HYPO</name>
<dbReference type="PANTHER" id="PTHR21310">
    <property type="entry name" value="AMINOGLYCOSIDE PHOSPHOTRANSFERASE-RELATED-RELATED"/>
    <property type="match status" value="1"/>
</dbReference>
<keyword evidence="3" id="KW-1185">Reference proteome</keyword>